<feature type="transmembrane region" description="Helical" evidence="1">
    <location>
        <begin position="135"/>
        <end position="155"/>
    </location>
</feature>
<protein>
    <submittedName>
        <fullName evidence="2">Uncharacterized protein</fullName>
    </submittedName>
</protein>
<comment type="caution">
    <text evidence="2">The sequence shown here is derived from an EMBL/GenBank/DDBJ whole genome shotgun (WGS) entry which is preliminary data.</text>
</comment>
<keyword evidence="1" id="KW-0472">Membrane</keyword>
<evidence type="ECO:0000313" key="2">
    <source>
        <dbReference type="EMBL" id="RYC10951.1"/>
    </source>
</evidence>
<name>A0A4Q2SZH6_9HYPH</name>
<dbReference type="AlphaFoldDB" id="A0A4Q2SZH6"/>
<feature type="transmembrane region" description="Helical" evidence="1">
    <location>
        <begin position="6"/>
        <end position="24"/>
    </location>
</feature>
<keyword evidence="1" id="KW-0812">Transmembrane</keyword>
<feature type="transmembrane region" description="Helical" evidence="1">
    <location>
        <begin position="44"/>
        <end position="65"/>
    </location>
</feature>
<sequence length="251" mass="26965">MTPTLVVSLVLIVILGHLVVAWLAARNTGLSPNQARGMTLRVAIVLAALLALSAAASASGLLANFDATPPYLMLFILPHAVFTLIVGSISPYGRRLALGLPIAALVGFQAFRIPVELLLHELYSEGLAPIQLTYLGRNFDILTGLTAIPVAWLAARGKAPRWLLLAWNWVGLTLLLNVVGTALTSMPGPLRLFINEPSARFIAEFPYIFVPTVFVTTALFGHVLLFHRLRIEARAPAPAALAQPAADQYHG</sequence>
<dbReference type="OrthoDB" id="8216754at2"/>
<accession>A0A4Q2SZH6</accession>
<evidence type="ECO:0000313" key="3">
    <source>
        <dbReference type="Proteomes" id="UP000291088"/>
    </source>
</evidence>
<dbReference type="EMBL" id="SDVB01000248">
    <property type="protein sequence ID" value="RYC10951.1"/>
    <property type="molecule type" value="Genomic_DNA"/>
</dbReference>
<keyword evidence="3" id="KW-1185">Reference proteome</keyword>
<feature type="transmembrane region" description="Helical" evidence="1">
    <location>
        <begin position="96"/>
        <end position="115"/>
    </location>
</feature>
<reference evidence="2 3" key="1">
    <citation type="submission" date="2019-01" db="EMBL/GenBank/DDBJ databases">
        <authorList>
            <person name="Deng T."/>
        </authorList>
    </citation>
    <scope>NUCLEOTIDE SEQUENCE [LARGE SCALE GENOMIC DNA]</scope>
    <source>
        <strain evidence="2 3">F8825</strain>
    </source>
</reference>
<gene>
    <name evidence="2" type="ORF">EUU22_15480</name>
</gene>
<keyword evidence="1" id="KW-1133">Transmembrane helix</keyword>
<feature type="transmembrane region" description="Helical" evidence="1">
    <location>
        <begin position="71"/>
        <end position="89"/>
    </location>
</feature>
<dbReference type="RefSeq" id="WP_129332887.1">
    <property type="nucleotide sequence ID" value="NZ_SDVB01000248.1"/>
</dbReference>
<organism evidence="2 3">
    <name type="scientific">Ciceribacter ferrooxidans</name>
    <dbReference type="NCBI Taxonomy" id="2509717"/>
    <lineage>
        <taxon>Bacteria</taxon>
        <taxon>Pseudomonadati</taxon>
        <taxon>Pseudomonadota</taxon>
        <taxon>Alphaproteobacteria</taxon>
        <taxon>Hyphomicrobiales</taxon>
        <taxon>Rhizobiaceae</taxon>
        <taxon>Ciceribacter</taxon>
    </lineage>
</organism>
<evidence type="ECO:0000256" key="1">
    <source>
        <dbReference type="SAM" id="Phobius"/>
    </source>
</evidence>
<feature type="transmembrane region" description="Helical" evidence="1">
    <location>
        <begin position="162"/>
        <end position="185"/>
    </location>
</feature>
<feature type="transmembrane region" description="Helical" evidence="1">
    <location>
        <begin position="205"/>
        <end position="226"/>
    </location>
</feature>
<dbReference type="Proteomes" id="UP000291088">
    <property type="component" value="Unassembled WGS sequence"/>
</dbReference>
<proteinExistence type="predicted"/>